<evidence type="ECO:0000256" key="4">
    <source>
        <dbReference type="RuleBase" id="RU363090"/>
    </source>
</evidence>
<feature type="region of interest" description="Disordered" evidence="5">
    <location>
        <begin position="1"/>
        <end position="36"/>
    </location>
</feature>
<feature type="region of interest" description="Disordered" evidence="5">
    <location>
        <begin position="271"/>
        <end position="293"/>
    </location>
</feature>
<keyword evidence="7" id="KW-1185">Reference proteome</keyword>
<dbReference type="GO" id="GO:0005634">
    <property type="term" value="C:nucleus"/>
    <property type="evidence" value="ECO:0007669"/>
    <property type="project" value="TreeGrafter"/>
</dbReference>
<dbReference type="GeneID" id="14921705"/>
<comment type="similarity">
    <text evidence="1 4">Belongs to the inositol phosphokinase (IPK) family.</text>
</comment>
<dbReference type="EC" id="2.7.-.-" evidence="4"/>
<evidence type="ECO:0000313" key="7">
    <source>
        <dbReference type="Proteomes" id="UP000011083"/>
    </source>
</evidence>
<name>L8H5P5_ACACF</name>
<proteinExistence type="inferred from homology"/>
<evidence type="ECO:0000256" key="1">
    <source>
        <dbReference type="ARBA" id="ARBA00007374"/>
    </source>
</evidence>
<feature type="compositionally biased region" description="Low complexity" evidence="5">
    <location>
        <begin position="22"/>
        <end position="36"/>
    </location>
</feature>
<dbReference type="EMBL" id="KB007908">
    <property type="protein sequence ID" value="ELR20834.1"/>
    <property type="molecule type" value="Genomic_DNA"/>
</dbReference>
<organism evidence="6 7">
    <name type="scientific">Acanthamoeba castellanii (strain ATCC 30010 / Neff)</name>
    <dbReference type="NCBI Taxonomy" id="1257118"/>
    <lineage>
        <taxon>Eukaryota</taxon>
        <taxon>Amoebozoa</taxon>
        <taxon>Discosea</taxon>
        <taxon>Longamoebia</taxon>
        <taxon>Centramoebida</taxon>
        <taxon>Acanthamoebidae</taxon>
        <taxon>Acanthamoeba</taxon>
    </lineage>
</organism>
<reference evidence="6 7" key="1">
    <citation type="journal article" date="2013" name="Genome Biol.">
        <title>Genome of Acanthamoeba castellanii highlights extensive lateral gene transfer and early evolution of tyrosine kinase signaling.</title>
        <authorList>
            <person name="Clarke M."/>
            <person name="Lohan A.J."/>
            <person name="Liu B."/>
            <person name="Lagkouvardos I."/>
            <person name="Roy S."/>
            <person name="Zafar N."/>
            <person name="Bertelli C."/>
            <person name="Schilde C."/>
            <person name="Kianianmomeni A."/>
            <person name="Burglin T.R."/>
            <person name="Frech C."/>
            <person name="Turcotte B."/>
            <person name="Kopec K.O."/>
            <person name="Synnott J.M."/>
            <person name="Choo C."/>
            <person name="Paponov I."/>
            <person name="Finkler A."/>
            <person name="Soon Heng Tan C."/>
            <person name="Hutchins A.P."/>
            <person name="Weinmeier T."/>
            <person name="Rattei T."/>
            <person name="Chu J.S."/>
            <person name="Gimenez G."/>
            <person name="Irimia M."/>
            <person name="Rigden D.J."/>
            <person name="Fitzpatrick D.A."/>
            <person name="Lorenzo-Morales J."/>
            <person name="Bateman A."/>
            <person name="Chiu C.H."/>
            <person name="Tang P."/>
            <person name="Hegemann P."/>
            <person name="Fromm H."/>
            <person name="Raoult D."/>
            <person name="Greub G."/>
            <person name="Miranda-Saavedra D."/>
            <person name="Chen N."/>
            <person name="Nash P."/>
            <person name="Ginger M.L."/>
            <person name="Horn M."/>
            <person name="Schaap P."/>
            <person name="Caler L."/>
            <person name="Loftus B."/>
        </authorList>
    </citation>
    <scope>NUCLEOTIDE SEQUENCE [LARGE SCALE GENOMIC DNA]</scope>
    <source>
        <strain evidence="6 7">Neff</strain>
    </source>
</reference>
<accession>L8H5P5</accession>
<dbReference type="RefSeq" id="XP_004344577.1">
    <property type="nucleotide sequence ID" value="XM_004344527.1"/>
</dbReference>
<dbReference type="GO" id="GO:0005737">
    <property type="term" value="C:cytoplasm"/>
    <property type="evidence" value="ECO:0007669"/>
    <property type="project" value="TreeGrafter"/>
</dbReference>
<dbReference type="InterPro" id="IPR038286">
    <property type="entry name" value="IPK_sf"/>
</dbReference>
<dbReference type="GO" id="GO:0032958">
    <property type="term" value="P:inositol phosphate biosynthetic process"/>
    <property type="evidence" value="ECO:0007669"/>
    <property type="project" value="InterPro"/>
</dbReference>
<dbReference type="Proteomes" id="UP000011083">
    <property type="component" value="Unassembled WGS sequence"/>
</dbReference>
<dbReference type="SUPFAM" id="SSF56104">
    <property type="entry name" value="SAICAR synthase-like"/>
    <property type="match status" value="1"/>
</dbReference>
<keyword evidence="2 4" id="KW-0808">Transferase</keyword>
<dbReference type="AlphaFoldDB" id="L8H5P5"/>
<dbReference type="PANTHER" id="PTHR12400">
    <property type="entry name" value="INOSITOL POLYPHOSPHATE KINASE"/>
    <property type="match status" value="1"/>
</dbReference>
<dbReference type="InterPro" id="IPR005522">
    <property type="entry name" value="IPK"/>
</dbReference>
<evidence type="ECO:0000256" key="2">
    <source>
        <dbReference type="ARBA" id="ARBA00022679"/>
    </source>
</evidence>
<dbReference type="VEuPathDB" id="AmoebaDB:ACA1_277530"/>
<dbReference type="KEGG" id="acan:ACA1_277530"/>
<dbReference type="STRING" id="1257118.L8H5P5"/>
<evidence type="ECO:0000256" key="5">
    <source>
        <dbReference type="SAM" id="MobiDB-lite"/>
    </source>
</evidence>
<keyword evidence="3 4" id="KW-0418">Kinase</keyword>
<dbReference type="GO" id="GO:0016301">
    <property type="term" value="F:kinase activity"/>
    <property type="evidence" value="ECO:0007669"/>
    <property type="project" value="UniProtKB-KW"/>
</dbReference>
<evidence type="ECO:0000256" key="3">
    <source>
        <dbReference type="ARBA" id="ARBA00022777"/>
    </source>
</evidence>
<evidence type="ECO:0000313" key="6">
    <source>
        <dbReference type="EMBL" id="ELR20834.1"/>
    </source>
</evidence>
<protein>
    <recommendedName>
        <fullName evidence="4">Kinase</fullName>
        <ecNumber evidence="4">2.7.-.-</ecNumber>
    </recommendedName>
</protein>
<gene>
    <name evidence="6" type="ORF">ACA1_277530</name>
</gene>
<sequence length="341" mass="37467">MFNKRLEPVDGDGGGRPGLVRASSAPAATTAGSEGAEVVSIGPSSLSTFTQQVAGHKGEDQMLLDESGRSIFKPLNRQEARFYDLLKTHLTSPSFPAHFFPGFLGTTNHNGREYIQLENLTYGMKQPCVCDLKMGGNSKGTNAEAGIVKGFKQNVVKSITTSRTLGFRIVGLRSYQVDTATYISKSDAIPDHFIFRSSSILLLYDGDNDNGEGGMVDVKMIDFAHSYAQEEKGKIDEEYLHGMRHLRRILEDLYKRESLVGGSTAGGLVATTLERRRGRRRQSPRGDNSHQDLLRDLESSLAADGEAEPDPGEADPEFHATWLIAAHPLAFAHFFFRFVIP</sequence>
<dbReference type="Gene3D" id="3.30.470.160">
    <property type="entry name" value="Inositol polyphosphate kinase"/>
    <property type="match status" value="2"/>
</dbReference>
<dbReference type="OrthoDB" id="338650at2759"/>
<dbReference type="Pfam" id="PF03770">
    <property type="entry name" value="IPK"/>
    <property type="match status" value="2"/>
</dbReference>
<dbReference type="PANTHER" id="PTHR12400:SF21">
    <property type="entry name" value="KINASE"/>
    <property type="match status" value="1"/>
</dbReference>